<dbReference type="EMBL" id="KZ613786">
    <property type="protein sequence ID" value="PMD61273.1"/>
    <property type="molecule type" value="Genomic_DNA"/>
</dbReference>
<feature type="repeat" description="ANK" evidence="3">
    <location>
        <begin position="23"/>
        <end position="55"/>
    </location>
</feature>
<keyword evidence="1" id="KW-0677">Repeat</keyword>
<dbReference type="PANTHER" id="PTHR24201:SF16">
    <property type="entry name" value="ANKYRIN-1-LIKE-RELATED"/>
    <property type="match status" value="1"/>
</dbReference>
<organism evidence="4 5">
    <name type="scientific">Hyaloscypha bicolor E</name>
    <dbReference type="NCBI Taxonomy" id="1095630"/>
    <lineage>
        <taxon>Eukaryota</taxon>
        <taxon>Fungi</taxon>
        <taxon>Dikarya</taxon>
        <taxon>Ascomycota</taxon>
        <taxon>Pezizomycotina</taxon>
        <taxon>Leotiomycetes</taxon>
        <taxon>Helotiales</taxon>
        <taxon>Hyaloscyphaceae</taxon>
        <taxon>Hyaloscypha</taxon>
        <taxon>Hyaloscypha bicolor</taxon>
    </lineage>
</organism>
<dbReference type="InParanoid" id="A0A2J6TE45"/>
<dbReference type="Proteomes" id="UP000235371">
    <property type="component" value="Unassembled WGS sequence"/>
</dbReference>
<dbReference type="InterPro" id="IPR002110">
    <property type="entry name" value="Ankyrin_rpt"/>
</dbReference>
<dbReference type="AlphaFoldDB" id="A0A2J6TE45"/>
<name>A0A2J6TE45_9HELO</name>
<sequence length="97" mass="11163">FGHKSLVEFFMNIPDHIIAHDHRERTPLHWAALGGRVCILKMLFGKRNTIQAQDKIGRTALHCAASEGHTHAVRWLIENDADYLEKDQRKRTPLKLA</sequence>
<keyword evidence="2 3" id="KW-0040">ANK repeat</keyword>
<dbReference type="PROSITE" id="PS50297">
    <property type="entry name" value="ANK_REP_REGION"/>
    <property type="match status" value="1"/>
</dbReference>
<dbReference type="PROSITE" id="PS50088">
    <property type="entry name" value="ANK_REPEAT"/>
    <property type="match status" value="2"/>
</dbReference>
<dbReference type="InterPro" id="IPR050776">
    <property type="entry name" value="Ank_Repeat/CDKN_Inhibitor"/>
</dbReference>
<accession>A0A2J6TE45</accession>
<dbReference type="SMART" id="SM00248">
    <property type="entry name" value="ANK"/>
    <property type="match status" value="2"/>
</dbReference>
<evidence type="ECO:0000313" key="4">
    <source>
        <dbReference type="EMBL" id="PMD61273.1"/>
    </source>
</evidence>
<dbReference type="STRING" id="1095630.A0A2J6TE45"/>
<dbReference type="InterPro" id="IPR036770">
    <property type="entry name" value="Ankyrin_rpt-contain_sf"/>
</dbReference>
<evidence type="ECO:0000256" key="2">
    <source>
        <dbReference type="ARBA" id="ARBA00023043"/>
    </source>
</evidence>
<keyword evidence="5" id="KW-1185">Reference proteome</keyword>
<dbReference type="PANTHER" id="PTHR24201">
    <property type="entry name" value="ANK_REP_REGION DOMAIN-CONTAINING PROTEIN"/>
    <property type="match status" value="1"/>
</dbReference>
<protein>
    <submittedName>
        <fullName evidence="4">Ankyrin</fullName>
    </submittedName>
</protein>
<feature type="repeat" description="ANK" evidence="3">
    <location>
        <begin position="56"/>
        <end position="88"/>
    </location>
</feature>
<dbReference type="OrthoDB" id="341259at2759"/>
<dbReference type="SUPFAM" id="SSF48403">
    <property type="entry name" value="Ankyrin repeat"/>
    <property type="match status" value="1"/>
</dbReference>
<gene>
    <name evidence="4" type="ORF">K444DRAFT_473056</name>
</gene>
<dbReference type="Pfam" id="PF13637">
    <property type="entry name" value="Ank_4"/>
    <property type="match status" value="1"/>
</dbReference>
<evidence type="ECO:0000313" key="5">
    <source>
        <dbReference type="Proteomes" id="UP000235371"/>
    </source>
</evidence>
<evidence type="ECO:0000256" key="1">
    <source>
        <dbReference type="ARBA" id="ARBA00022737"/>
    </source>
</evidence>
<dbReference type="GO" id="GO:0005634">
    <property type="term" value="C:nucleus"/>
    <property type="evidence" value="ECO:0007669"/>
    <property type="project" value="TreeGrafter"/>
</dbReference>
<reference evidence="4 5" key="1">
    <citation type="submission" date="2016-04" db="EMBL/GenBank/DDBJ databases">
        <title>A degradative enzymes factory behind the ericoid mycorrhizal symbiosis.</title>
        <authorList>
            <consortium name="DOE Joint Genome Institute"/>
            <person name="Martino E."/>
            <person name="Morin E."/>
            <person name="Grelet G."/>
            <person name="Kuo A."/>
            <person name="Kohler A."/>
            <person name="Daghino S."/>
            <person name="Barry K."/>
            <person name="Choi C."/>
            <person name="Cichocki N."/>
            <person name="Clum A."/>
            <person name="Copeland A."/>
            <person name="Hainaut M."/>
            <person name="Haridas S."/>
            <person name="Labutti K."/>
            <person name="Lindquist E."/>
            <person name="Lipzen A."/>
            <person name="Khouja H.-R."/>
            <person name="Murat C."/>
            <person name="Ohm R."/>
            <person name="Olson A."/>
            <person name="Spatafora J."/>
            <person name="Veneault-Fourrey C."/>
            <person name="Henrissat B."/>
            <person name="Grigoriev I."/>
            <person name="Martin F."/>
            <person name="Perotto S."/>
        </authorList>
    </citation>
    <scope>NUCLEOTIDE SEQUENCE [LARGE SCALE GENOMIC DNA]</scope>
    <source>
        <strain evidence="4 5">E</strain>
    </source>
</reference>
<dbReference type="Gene3D" id="1.25.40.20">
    <property type="entry name" value="Ankyrin repeat-containing domain"/>
    <property type="match status" value="1"/>
</dbReference>
<feature type="non-terminal residue" evidence="4">
    <location>
        <position position="97"/>
    </location>
</feature>
<feature type="non-terminal residue" evidence="4">
    <location>
        <position position="1"/>
    </location>
</feature>
<evidence type="ECO:0000256" key="3">
    <source>
        <dbReference type="PROSITE-ProRule" id="PRU00023"/>
    </source>
</evidence>
<proteinExistence type="predicted"/>
<dbReference type="GeneID" id="36580980"/>
<dbReference type="RefSeq" id="XP_024738177.1">
    <property type="nucleotide sequence ID" value="XM_024872900.1"/>
</dbReference>